<dbReference type="SUPFAM" id="SSF69796">
    <property type="entry name" value="Thymidylate synthase-complementing protein Thy1"/>
    <property type="match status" value="2"/>
</dbReference>
<dbReference type="KEGG" id="vg:4484404"/>
<dbReference type="GO" id="GO:0032259">
    <property type="term" value="P:methylation"/>
    <property type="evidence" value="ECO:0007669"/>
    <property type="project" value="UniProtKB-KW"/>
</dbReference>
<protein>
    <submittedName>
        <fullName evidence="1">Thymidylate synthase</fullName>
        <ecNumber evidence="1">2.1.1.148</ecNumber>
    </submittedName>
</protein>
<dbReference type="EMBL" id="AB231700">
    <property type="protein sequence ID" value="BAF36111.1"/>
    <property type="molecule type" value="Genomic_DNA"/>
</dbReference>
<accession>A0A7D4</accession>
<dbReference type="GeneID" id="4484404"/>
<name>A0A7D4_9CAUD</name>
<dbReference type="InterPro" id="IPR036098">
    <property type="entry name" value="Thymidylate_synthase_ThyX_sf"/>
</dbReference>
<dbReference type="GO" id="GO:0050660">
    <property type="term" value="F:flavin adenine dinucleotide binding"/>
    <property type="evidence" value="ECO:0007669"/>
    <property type="project" value="InterPro"/>
</dbReference>
<evidence type="ECO:0000313" key="1">
    <source>
        <dbReference type="EMBL" id="BAF36111.1"/>
    </source>
</evidence>
<evidence type="ECO:0000313" key="2">
    <source>
        <dbReference type="Proteomes" id="UP000001249"/>
    </source>
</evidence>
<dbReference type="PROSITE" id="PS51331">
    <property type="entry name" value="THYX"/>
    <property type="match status" value="1"/>
</dbReference>
<dbReference type="EC" id="2.1.1.148" evidence="1"/>
<keyword evidence="1" id="KW-0489">Methyltransferase</keyword>
<keyword evidence="1" id="KW-0808">Transferase</keyword>
<dbReference type="GO" id="GO:0050797">
    <property type="term" value="F:thymidylate synthase (FAD) activity"/>
    <property type="evidence" value="ECO:0007669"/>
    <property type="project" value="UniProtKB-EC"/>
</dbReference>
<dbReference type="GO" id="GO:0004799">
    <property type="term" value="F:thymidylate synthase activity"/>
    <property type="evidence" value="ECO:0007669"/>
    <property type="project" value="TreeGrafter"/>
</dbReference>
<reference evidence="2" key="1">
    <citation type="journal article" date="2008" name="J. Bacteriol.">
        <title>Ma-LMM01 infecting toxic Microcystis aeruginosa illuminates diverse cyanophage genome strategies.</title>
        <authorList>
            <person name="Yoshida T."/>
            <person name="Nagasaki K."/>
            <person name="Takashima Y."/>
            <person name="Shirai Y."/>
            <person name="Tomaru Y."/>
            <person name="Takao Y."/>
            <person name="Sakamoto S."/>
            <person name="Hiroishi S."/>
            <person name="Ogata H."/>
        </authorList>
    </citation>
    <scope>NUCLEOTIDE SEQUENCE</scope>
</reference>
<dbReference type="Proteomes" id="UP000001249">
    <property type="component" value="Segment"/>
</dbReference>
<dbReference type="Pfam" id="PF02511">
    <property type="entry name" value="Thy1"/>
    <property type="match status" value="1"/>
</dbReference>
<organism evidence="1 2">
    <name type="scientific">Microcystis phage LMM01</name>
    <dbReference type="NCBI Taxonomy" id="2856824"/>
    <lineage>
        <taxon>Viruses</taxon>
        <taxon>Duplodnaviria</taxon>
        <taxon>Heunggongvirae</taxon>
        <taxon>Uroviricota</taxon>
        <taxon>Caudoviricetes</taxon>
        <taxon>Fukuivirus</taxon>
        <taxon>Fukuivirus LMM01</taxon>
    </lineage>
</organism>
<dbReference type="GO" id="GO:0070402">
    <property type="term" value="F:NADPH binding"/>
    <property type="evidence" value="ECO:0007669"/>
    <property type="project" value="TreeGrafter"/>
</dbReference>
<proteinExistence type="predicted"/>
<dbReference type="PANTHER" id="PTHR34934">
    <property type="entry name" value="FLAVIN-DEPENDENT THYMIDYLATE SYNTHASE"/>
    <property type="match status" value="1"/>
</dbReference>
<dbReference type="InterPro" id="IPR003669">
    <property type="entry name" value="Thymidylate_synthase_ThyX"/>
</dbReference>
<keyword evidence="2" id="KW-1185">Reference proteome</keyword>
<dbReference type="PANTHER" id="PTHR34934:SF1">
    <property type="entry name" value="FLAVIN-DEPENDENT THYMIDYLATE SYNTHASE"/>
    <property type="match status" value="1"/>
</dbReference>
<dbReference type="RefSeq" id="YP_851034.1">
    <property type="nucleotide sequence ID" value="NC_008562.1"/>
</dbReference>
<dbReference type="Gene3D" id="3.30.1360.170">
    <property type="match status" value="1"/>
</dbReference>
<sequence length="491" mass="55899">MNYNYDSQLGLACITDTERDIKVLCPVARPGQRYEATIAYTMARYSRSAESVENLLNEAQGVDADKRLHNIFYNYGHGSVQGLATLSVCFEGIPLWFAFYLFNTMPLGAGQERSTRYQKMGDYYRVGDESYDESMDYLFSAYEELYEPTREALARAYSVDMSDKRQVQALDARTLDCTRYLLPMGARTSLGITSDAETWSRFISDLLSNQINSGPDELYSAIGHMLKQLLGGCPELEAQGYVAGAPGLIRHAEARHDLSASLANMARAAQSSLTVNMRDEYYRSKLVIVQEQDCDIVGNLALLLQNDVYRPALVLSTSRRLLATLQEELTTWRHYDRLPTQFNAPHMYMSGYMDVGAARDFNRHRSIWRYFPALTNVELLRGDAGYTLPLYVEHLPIAERYREVLDKYYETLGGSAIQYRIPLAHNIRYCIGGTHKHMAYVCQLRSRVGGHINYRVIANEWANSIAEVNPLFDLTHIIRVVENGRDEFLSR</sequence>
<dbReference type="GO" id="GO:0006231">
    <property type="term" value="P:dTMP biosynthetic process"/>
    <property type="evidence" value="ECO:0007669"/>
    <property type="project" value="InterPro"/>
</dbReference>